<dbReference type="InterPro" id="IPR050767">
    <property type="entry name" value="Sel1_AlgK"/>
</dbReference>
<dbReference type="Pfam" id="PF08238">
    <property type="entry name" value="Sel1"/>
    <property type="match status" value="3"/>
</dbReference>
<dbReference type="InterPro" id="IPR011990">
    <property type="entry name" value="TPR-like_helical_dom_sf"/>
</dbReference>
<name>A0A644TRY4_9ZZZZ</name>
<dbReference type="PANTHER" id="PTHR11102:SF147">
    <property type="entry name" value="SEL1L ADAPTOR SUBUNIT OF ERAD E3 UBIQUITIN LIGASE"/>
    <property type="match status" value="1"/>
</dbReference>
<dbReference type="PANTHER" id="PTHR11102">
    <property type="entry name" value="SEL-1-LIKE PROTEIN"/>
    <property type="match status" value="1"/>
</dbReference>
<gene>
    <name evidence="1" type="ORF">SDC9_14162</name>
</gene>
<protein>
    <recommendedName>
        <fullName evidence="2">Secretory immunoglobulin A-binding protein EsiB</fullName>
    </recommendedName>
</protein>
<comment type="caution">
    <text evidence="1">The sequence shown here is derived from an EMBL/GenBank/DDBJ whole genome shotgun (WGS) entry which is preliminary data.</text>
</comment>
<accession>A0A644TRY4</accession>
<dbReference type="GO" id="GO:0005789">
    <property type="term" value="C:endoplasmic reticulum membrane"/>
    <property type="evidence" value="ECO:0007669"/>
    <property type="project" value="TreeGrafter"/>
</dbReference>
<dbReference type="GO" id="GO:0036503">
    <property type="term" value="P:ERAD pathway"/>
    <property type="evidence" value="ECO:0007669"/>
    <property type="project" value="TreeGrafter"/>
</dbReference>
<dbReference type="Gene3D" id="1.25.40.10">
    <property type="entry name" value="Tetratricopeptide repeat domain"/>
    <property type="match status" value="1"/>
</dbReference>
<dbReference type="SUPFAM" id="SSF81901">
    <property type="entry name" value="HCP-like"/>
    <property type="match status" value="1"/>
</dbReference>
<dbReference type="EMBL" id="VSSQ01000041">
    <property type="protein sequence ID" value="MPL68441.1"/>
    <property type="molecule type" value="Genomic_DNA"/>
</dbReference>
<dbReference type="InterPro" id="IPR006597">
    <property type="entry name" value="Sel1-like"/>
</dbReference>
<sequence>MRKFIVGIVLSLTAVLITSCAQNEVKTKTIEEGQISNTEMSLLKDGIKAFLNKDYKKAFDIFQNEIPNNAKAQGFIGIMYLHGMGVKQDFKEARKWLDKSANQGDMDSLNIIASLYAEGISVEQDYKKAIELYEKSANTGNISAKDSLAYLYATGKGVEKDLHKAYIYWTEASKSGKEGNPTTIRAKNSLRILCENNPEICK</sequence>
<dbReference type="SMART" id="SM00671">
    <property type="entry name" value="SEL1"/>
    <property type="match status" value="3"/>
</dbReference>
<evidence type="ECO:0008006" key="2">
    <source>
        <dbReference type="Google" id="ProtNLM"/>
    </source>
</evidence>
<proteinExistence type="predicted"/>
<dbReference type="PROSITE" id="PS51257">
    <property type="entry name" value="PROKAR_LIPOPROTEIN"/>
    <property type="match status" value="1"/>
</dbReference>
<dbReference type="AlphaFoldDB" id="A0A644TRY4"/>
<organism evidence="1">
    <name type="scientific">bioreactor metagenome</name>
    <dbReference type="NCBI Taxonomy" id="1076179"/>
    <lineage>
        <taxon>unclassified sequences</taxon>
        <taxon>metagenomes</taxon>
        <taxon>ecological metagenomes</taxon>
    </lineage>
</organism>
<reference evidence="1" key="1">
    <citation type="submission" date="2019-08" db="EMBL/GenBank/DDBJ databases">
        <authorList>
            <person name="Kucharzyk K."/>
            <person name="Murdoch R.W."/>
            <person name="Higgins S."/>
            <person name="Loffler F."/>
        </authorList>
    </citation>
    <scope>NUCLEOTIDE SEQUENCE</scope>
</reference>
<evidence type="ECO:0000313" key="1">
    <source>
        <dbReference type="EMBL" id="MPL68441.1"/>
    </source>
</evidence>